<dbReference type="PROSITE" id="PS51782">
    <property type="entry name" value="LYSM"/>
    <property type="match status" value="2"/>
</dbReference>
<gene>
    <name evidence="4" type="ORF">DY000_02055300</name>
</gene>
<dbReference type="SUPFAM" id="SSF54106">
    <property type="entry name" value="LysM domain"/>
    <property type="match status" value="1"/>
</dbReference>
<sequence length="479" mass="50842">MKTPDKPIFHFFLILASSSLFFTTTTAKSTIEPCSSNDTCNSLLGYTLYTDLKVSEVASLFQVDPISVLLANAIDISYPDVENHILPSTLFLKIPLTCSCVDGIRKSVSTRYKTRPSDTLASIAGSVYGGLVSAEQIQEANSVNDPSVLDVGTSLLVPLPCACFNGTDNSLPAVYLSYVVKGVDTLAGIARRYETTLTDLMNVNAMGAPDVSSGDILAVPLSVNNVAKLGSLVKLCESLIVSFIVVRWCEFWAAESLRLCGVYLFAKLCFDVWLCIFTFSQLVLIFRACASNFPKYASDYGLIVPNGSYALAAGHCVQCSCALGSRSLYCEPASLAVSCSSMQCTNSNLMLGNITVQQSNAGCNVTTCDYNGFANGTILTMLSRSLQPRCPGPQQFAPLLAPPDTVPKDLMYAPAPSPDYDGPGSIAASPGSSVIPPGGGSFPGNPANGPAGSISTATVYSFSYFFIMFLISISFVFSC</sequence>
<dbReference type="CDD" id="cd00118">
    <property type="entry name" value="LysM"/>
    <property type="match status" value="2"/>
</dbReference>
<dbReference type="EMBL" id="QGKV02002055">
    <property type="protein sequence ID" value="KAF3493125.1"/>
    <property type="molecule type" value="Genomic_DNA"/>
</dbReference>
<feature type="chain" id="PRO_5045710375" description="LysM domain-containing protein" evidence="2">
    <location>
        <begin position="28"/>
        <end position="479"/>
    </location>
</feature>
<dbReference type="Proteomes" id="UP000266723">
    <property type="component" value="Unassembled WGS sequence"/>
</dbReference>
<evidence type="ECO:0000313" key="5">
    <source>
        <dbReference type="Proteomes" id="UP000266723"/>
    </source>
</evidence>
<dbReference type="Pfam" id="PF01476">
    <property type="entry name" value="LysM"/>
    <property type="match status" value="1"/>
</dbReference>
<dbReference type="InterPro" id="IPR036779">
    <property type="entry name" value="LysM_dom_sf"/>
</dbReference>
<keyword evidence="2" id="KW-0732">Signal</keyword>
<comment type="caution">
    <text evidence="4">The sequence shown here is derived from an EMBL/GenBank/DDBJ whole genome shotgun (WGS) entry which is preliminary data.</text>
</comment>
<dbReference type="InterPro" id="IPR056562">
    <property type="entry name" value="LysM2_CERK1_LYK3_4_5"/>
</dbReference>
<dbReference type="SMART" id="SM00257">
    <property type="entry name" value="LysM"/>
    <property type="match status" value="2"/>
</dbReference>
<name>A0ABQ7A616_BRACR</name>
<evidence type="ECO:0000259" key="3">
    <source>
        <dbReference type="PROSITE" id="PS51782"/>
    </source>
</evidence>
<keyword evidence="1" id="KW-1133">Transmembrane helix</keyword>
<keyword evidence="1" id="KW-0812">Transmembrane</keyword>
<protein>
    <recommendedName>
        <fullName evidence="3">LysM domain-containing protein</fullName>
    </recommendedName>
</protein>
<feature type="signal peptide" evidence="2">
    <location>
        <begin position="1"/>
        <end position="27"/>
    </location>
</feature>
<evidence type="ECO:0000313" key="4">
    <source>
        <dbReference type="EMBL" id="KAF3493125.1"/>
    </source>
</evidence>
<feature type="domain" description="LysM" evidence="3">
    <location>
        <begin position="176"/>
        <end position="219"/>
    </location>
</feature>
<dbReference type="InterPro" id="IPR018392">
    <property type="entry name" value="LysM"/>
</dbReference>
<dbReference type="Gene3D" id="3.10.350.10">
    <property type="entry name" value="LysM domain"/>
    <property type="match status" value="2"/>
</dbReference>
<dbReference type="PANTHER" id="PTHR33734">
    <property type="entry name" value="LYSM DOMAIN-CONTAINING GPI-ANCHORED PROTEIN 2"/>
    <property type="match status" value="1"/>
</dbReference>
<dbReference type="PANTHER" id="PTHR33734:SF32">
    <property type="entry name" value="LYSM DOMAIN-CONTAINING PROTEIN"/>
    <property type="match status" value="1"/>
</dbReference>
<evidence type="ECO:0000256" key="1">
    <source>
        <dbReference type="SAM" id="Phobius"/>
    </source>
</evidence>
<dbReference type="Pfam" id="PF23472">
    <property type="entry name" value="LysM2_CERK1_LYK3_4_5"/>
    <property type="match status" value="1"/>
</dbReference>
<keyword evidence="1" id="KW-0472">Membrane</keyword>
<organism evidence="4 5">
    <name type="scientific">Brassica cretica</name>
    <name type="common">Mustard</name>
    <dbReference type="NCBI Taxonomy" id="69181"/>
    <lineage>
        <taxon>Eukaryota</taxon>
        <taxon>Viridiplantae</taxon>
        <taxon>Streptophyta</taxon>
        <taxon>Embryophyta</taxon>
        <taxon>Tracheophyta</taxon>
        <taxon>Spermatophyta</taxon>
        <taxon>Magnoliopsida</taxon>
        <taxon>eudicotyledons</taxon>
        <taxon>Gunneridae</taxon>
        <taxon>Pentapetalae</taxon>
        <taxon>rosids</taxon>
        <taxon>malvids</taxon>
        <taxon>Brassicales</taxon>
        <taxon>Brassicaceae</taxon>
        <taxon>Brassiceae</taxon>
        <taxon>Brassica</taxon>
    </lineage>
</organism>
<feature type="domain" description="LysM" evidence="3">
    <location>
        <begin position="110"/>
        <end position="157"/>
    </location>
</feature>
<feature type="transmembrane region" description="Helical" evidence="1">
    <location>
        <begin position="457"/>
        <end position="477"/>
    </location>
</feature>
<keyword evidence="5" id="KW-1185">Reference proteome</keyword>
<evidence type="ECO:0000256" key="2">
    <source>
        <dbReference type="SAM" id="SignalP"/>
    </source>
</evidence>
<accession>A0ABQ7A616</accession>
<reference evidence="4 5" key="1">
    <citation type="journal article" date="2020" name="BMC Genomics">
        <title>Intraspecific diversification of the crop wild relative Brassica cretica Lam. using demographic model selection.</title>
        <authorList>
            <person name="Kioukis A."/>
            <person name="Michalopoulou V.A."/>
            <person name="Briers L."/>
            <person name="Pirintsos S."/>
            <person name="Studholme D.J."/>
            <person name="Pavlidis P."/>
            <person name="Sarris P.F."/>
        </authorList>
    </citation>
    <scope>NUCLEOTIDE SEQUENCE [LARGE SCALE GENOMIC DNA]</scope>
    <source>
        <strain evidence="5">cv. PFS-1207/04</strain>
    </source>
</reference>
<proteinExistence type="predicted"/>